<gene>
    <name evidence="6" type="ORF">CXR23_10780</name>
    <name evidence="7" type="ORF">CXR27_10365</name>
</gene>
<dbReference type="Pfam" id="PF01329">
    <property type="entry name" value="Pterin_4a"/>
    <property type="match status" value="1"/>
</dbReference>
<organism evidence="6 9">
    <name type="scientific">Brevibacterium aurantiacum</name>
    <dbReference type="NCBI Taxonomy" id="273384"/>
    <lineage>
        <taxon>Bacteria</taxon>
        <taxon>Bacillati</taxon>
        <taxon>Actinomycetota</taxon>
        <taxon>Actinomycetes</taxon>
        <taxon>Micrococcales</taxon>
        <taxon>Brevibacteriaceae</taxon>
        <taxon>Brevibacterium</taxon>
    </lineage>
</organism>
<dbReference type="EC" id="4.2.1.96" evidence="3"/>
<dbReference type="GO" id="GO:0008124">
    <property type="term" value="F:4-alpha-hydroxytetrahydrobiopterin dehydratase activity"/>
    <property type="evidence" value="ECO:0007669"/>
    <property type="project" value="UniProtKB-EC"/>
</dbReference>
<evidence type="ECO:0000256" key="5">
    <source>
        <dbReference type="ARBA" id="ARBA00023239"/>
    </source>
</evidence>
<proteinExistence type="inferred from homology"/>
<dbReference type="InterPro" id="IPR001533">
    <property type="entry name" value="Pterin_deHydtase"/>
</dbReference>
<evidence type="ECO:0000313" key="9">
    <source>
        <dbReference type="Proteomes" id="UP000283000"/>
    </source>
</evidence>
<evidence type="ECO:0000313" key="6">
    <source>
        <dbReference type="EMBL" id="AZT93563.1"/>
    </source>
</evidence>
<dbReference type="Proteomes" id="UP000282731">
    <property type="component" value="Chromosome"/>
</dbReference>
<reference evidence="8 9" key="2">
    <citation type="submission" date="2019-01" db="EMBL/GenBank/DDBJ databases">
        <title>Comparative genomic analysis of Brevibacterium aurantiacum sheds light on its evolution and its adaptation to smear-ripened cheeses.</title>
        <authorList>
            <person name="Moineau S."/>
        </authorList>
    </citation>
    <scope>NUCLEOTIDE SEQUENCE [LARGE SCALE GENOMIC DNA]</scope>
    <source>
        <strain evidence="6 9">SMQ-1417</strain>
        <strain evidence="7 8">SMQ-1420</strain>
    </source>
</reference>
<evidence type="ECO:0000256" key="3">
    <source>
        <dbReference type="ARBA" id="ARBA00013252"/>
    </source>
</evidence>
<accession>A0A368LSP9</accession>
<evidence type="ECO:0000256" key="4">
    <source>
        <dbReference type="ARBA" id="ARBA00021735"/>
    </source>
</evidence>
<evidence type="ECO:0000256" key="1">
    <source>
        <dbReference type="ARBA" id="ARBA00001554"/>
    </source>
</evidence>
<dbReference type="OrthoDB" id="15077at2"/>
<keyword evidence="5" id="KW-0456">Lyase</keyword>
<dbReference type="InterPro" id="IPR036428">
    <property type="entry name" value="PCD_sf"/>
</dbReference>
<dbReference type="GO" id="GO:0006729">
    <property type="term" value="P:tetrahydrobiopterin biosynthetic process"/>
    <property type="evidence" value="ECO:0007669"/>
    <property type="project" value="InterPro"/>
</dbReference>
<name>A0A368LSP9_BREAU</name>
<evidence type="ECO:0000313" key="7">
    <source>
        <dbReference type="EMBL" id="AZT97351.1"/>
    </source>
</evidence>
<comment type="catalytic activity">
    <reaction evidence="1">
        <text>(4aS,6R)-4a-hydroxy-L-erythro-5,6,7,8-tetrahydrobiopterin = (6R)-L-erythro-6,7-dihydrobiopterin + H2O</text>
        <dbReference type="Rhea" id="RHEA:11920"/>
        <dbReference type="ChEBI" id="CHEBI:15377"/>
        <dbReference type="ChEBI" id="CHEBI:15642"/>
        <dbReference type="ChEBI" id="CHEBI:43120"/>
        <dbReference type="EC" id="4.2.1.96"/>
    </reaction>
</comment>
<dbReference type="AlphaFoldDB" id="A0A368LSP9"/>
<reference evidence="8 9" key="1">
    <citation type="submission" date="2017-12" db="EMBL/GenBank/DDBJ databases">
        <authorList>
            <person name="Levesque S."/>
        </authorList>
    </citation>
    <scope>NUCLEOTIDE SEQUENCE [LARGE SCALE GENOMIC DNA]</scope>
    <source>
        <strain evidence="6 9">SMQ-1417</strain>
        <strain evidence="7 8">SMQ-1420</strain>
    </source>
</reference>
<sequence length="159" mass="17779">MFLLRDTRRIRSVLMFHILTPFLERFQCGKARQTMLRHGIPDPADSLLLPMPWLWTLRRARCQAGSMQDRIDELTQWQSADDALHARFLTGSFVSGVTFINAIADAAEAAGHHPDVDLRFPHVDISLTTHDAGSITDKDIDLATEISQIAKDQGIDAAS</sequence>
<dbReference type="PANTHER" id="PTHR12599:SF0">
    <property type="entry name" value="PTERIN-4-ALPHA-CARBINOLAMINE DEHYDRATASE"/>
    <property type="match status" value="1"/>
</dbReference>
<dbReference type="EMBL" id="CP025334">
    <property type="protein sequence ID" value="AZT97351.1"/>
    <property type="molecule type" value="Genomic_DNA"/>
</dbReference>
<evidence type="ECO:0000313" key="8">
    <source>
        <dbReference type="Proteomes" id="UP000282731"/>
    </source>
</evidence>
<comment type="similarity">
    <text evidence="2">Belongs to the pterin-4-alpha-carbinolamine dehydratase family.</text>
</comment>
<dbReference type="CDD" id="cd00488">
    <property type="entry name" value="PCD_DCoH"/>
    <property type="match status" value="1"/>
</dbReference>
<dbReference type="PANTHER" id="PTHR12599">
    <property type="entry name" value="PTERIN-4-ALPHA-CARBINOLAMINE DEHYDRATASE"/>
    <property type="match status" value="1"/>
</dbReference>
<dbReference type="Proteomes" id="UP000283000">
    <property type="component" value="Chromosome"/>
</dbReference>
<protein>
    <recommendedName>
        <fullName evidence="4">Putative pterin-4-alpha-carbinolamine dehydratase</fullName>
        <ecNumber evidence="3">4.2.1.96</ecNumber>
    </recommendedName>
</protein>
<dbReference type="Gene3D" id="3.30.1360.20">
    <property type="entry name" value="Transcriptional coactivator/pterin dehydratase"/>
    <property type="match status" value="1"/>
</dbReference>
<dbReference type="SUPFAM" id="SSF55248">
    <property type="entry name" value="PCD-like"/>
    <property type="match status" value="1"/>
</dbReference>
<evidence type="ECO:0000256" key="2">
    <source>
        <dbReference type="ARBA" id="ARBA00006472"/>
    </source>
</evidence>
<dbReference type="EMBL" id="CP025330">
    <property type="protein sequence ID" value="AZT93563.1"/>
    <property type="molecule type" value="Genomic_DNA"/>
</dbReference>
<dbReference type="NCBIfam" id="NF002017">
    <property type="entry name" value="PRK00823.1-2"/>
    <property type="match status" value="1"/>
</dbReference>